<organism evidence="1 2">
    <name type="scientific">Paraconiothyrium brasiliense</name>
    <dbReference type="NCBI Taxonomy" id="300254"/>
    <lineage>
        <taxon>Eukaryota</taxon>
        <taxon>Fungi</taxon>
        <taxon>Dikarya</taxon>
        <taxon>Ascomycota</taxon>
        <taxon>Pezizomycotina</taxon>
        <taxon>Dothideomycetes</taxon>
        <taxon>Pleosporomycetidae</taxon>
        <taxon>Pleosporales</taxon>
        <taxon>Massarineae</taxon>
        <taxon>Didymosphaeriaceae</taxon>
        <taxon>Paraconiothyrium</taxon>
    </lineage>
</organism>
<dbReference type="EMBL" id="JAKJXO020000018">
    <property type="protein sequence ID" value="KAL1593939.1"/>
    <property type="molecule type" value="Genomic_DNA"/>
</dbReference>
<evidence type="ECO:0000313" key="1">
    <source>
        <dbReference type="EMBL" id="KAL1593939.1"/>
    </source>
</evidence>
<dbReference type="Proteomes" id="UP001521785">
    <property type="component" value="Unassembled WGS sequence"/>
</dbReference>
<comment type="caution">
    <text evidence="1">The sequence shown here is derived from an EMBL/GenBank/DDBJ whole genome shotgun (WGS) entry which is preliminary data.</text>
</comment>
<protein>
    <submittedName>
        <fullName evidence="1">Uncharacterized protein</fullName>
    </submittedName>
</protein>
<name>A0ABR3QPX4_9PLEO</name>
<gene>
    <name evidence="1" type="ORF">SLS60_010673</name>
</gene>
<evidence type="ECO:0000313" key="2">
    <source>
        <dbReference type="Proteomes" id="UP001521785"/>
    </source>
</evidence>
<proteinExistence type="predicted"/>
<sequence>MSTPIQTSRTYKDHQVLHVRDQADQASFFELVKDDTALARFQQHVRKLVIHLNARQLILSKRDKLVMALNRLHPTRTGVNVTNPHNLETICFVVDSDILFTRFNYTLTSPTPYTDEDGRLADLLRNTLTPAKKKEIAFQVTSTVRPITPALLGLRSIQNVVFETSPRPCKLEGGFREMLELTLPCVAAHVENIPALAHGSKHPYSTIYFDKEGDFRSDAYNADVSINPYGEGEQLLMDHINENGGFHLYNMVAINP</sequence>
<accession>A0ABR3QPX4</accession>
<keyword evidence="2" id="KW-1185">Reference proteome</keyword>
<reference evidence="1 2" key="1">
    <citation type="submission" date="2024-02" db="EMBL/GenBank/DDBJ databases">
        <title>De novo assembly and annotation of 12 fungi associated with fruit tree decline syndrome in Ontario, Canada.</title>
        <authorList>
            <person name="Sulman M."/>
            <person name="Ellouze W."/>
            <person name="Ilyukhin E."/>
        </authorList>
    </citation>
    <scope>NUCLEOTIDE SEQUENCE [LARGE SCALE GENOMIC DNA]</scope>
    <source>
        <strain evidence="1 2">M42-189</strain>
    </source>
</reference>